<dbReference type="Pfam" id="PF06812">
    <property type="entry name" value="ImpA_N"/>
    <property type="match status" value="1"/>
</dbReference>
<dbReference type="PANTHER" id="PTHR37951">
    <property type="entry name" value="CYTOPLASMIC PROTEIN-RELATED"/>
    <property type="match status" value="1"/>
</dbReference>
<evidence type="ECO:0000313" key="3">
    <source>
        <dbReference type="EMBL" id="SFN87026.1"/>
    </source>
</evidence>
<dbReference type="NCBIfam" id="TIGR03363">
    <property type="entry name" value="VI_chp_8"/>
    <property type="match status" value="1"/>
</dbReference>
<dbReference type="InterPro" id="IPR010657">
    <property type="entry name" value="ImpA_N"/>
</dbReference>
<gene>
    <name evidence="3" type="ORF">SAMN05216386_2029</name>
</gene>
<dbReference type="AlphaFoldDB" id="A0A1I5CJC3"/>
<protein>
    <submittedName>
        <fullName evidence="3">Type VI secretion system protein ImpA</fullName>
    </submittedName>
</protein>
<reference evidence="4" key="1">
    <citation type="submission" date="2016-10" db="EMBL/GenBank/DDBJ databases">
        <authorList>
            <person name="Varghese N."/>
        </authorList>
    </citation>
    <scope>NUCLEOTIDE SEQUENCE [LARGE SCALE GENOMIC DNA]</scope>
    <source>
        <strain evidence="4">Nsp8</strain>
    </source>
</reference>
<sequence>MDLEVLLAPISLNLPCGPDLEYDAEFMGLEQASQGKPERQTGQTIIPAEEPNWVDVKQRGESLFSRTKDLRVAVPLMRAMTHCDGTSGLASGLTLLYGLLTNYWECVHPGLDPDEDNDPATRLNVLASLANPGTVLRDVRSVNFISTGSHARLSVRDILTATSKLPAATGAVIPTQAEIEEILRLPENASSVQALQDALIAVDGMHKFLGEKVGYDRVPDLQPLKDILKTIVQLCPTNSGAEKMPMDAEGTTVAPTAGDTAPVPAIPGEIQSRADAVRMLEKICEFIEKTEPANPAPLFIRRGQRLMTKNFVEIMQDLAPDSLNQIKQIAGLEQKKP</sequence>
<dbReference type="Proteomes" id="UP000183107">
    <property type="component" value="Unassembled WGS sequence"/>
</dbReference>
<dbReference type="InterPro" id="IPR017740">
    <property type="entry name" value="TssA-like"/>
</dbReference>
<feature type="domain" description="ImpA N-terminal" evidence="2">
    <location>
        <begin position="7"/>
        <end position="130"/>
    </location>
</feature>
<dbReference type="OrthoDB" id="9771118at2"/>
<accession>A0A1I5CJC3</accession>
<keyword evidence="4" id="KW-1185">Reference proteome</keyword>
<evidence type="ECO:0000256" key="1">
    <source>
        <dbReference type="SAM" id="MobiDB-lite"/>
    </source>
</evidence>
<organism evidence="3 4">
    <name type="scientific">Nitrosospira briensis</name>
    <dbReference type="NCBI Taxonomy" id="35799"/>
    <lineage>
        <taxon>Bacteria</taxon>
        <taxon>Pseudomonadati</taxon>
        <taxon>Pseudomonadota</taxon>
        <taxon>Betaproteobacteria</taxon>
        <taxon>Nitrosomonadales</taxon>
        <taxon>Nitrosomonadaceae</taxon>
        <taxon>Nitrosospira</taxon>
    </lineage>
</organism>
<feature type="region of interest" description="Disordered" evidence="1">
    <location>
        <begin position="242"/>
        <end position="264"/>
    </location>
</feature>
<evidence type="ECO:0000313" key="4">
    <source>
        <dbReference type="Proteomes" id="UP000183107"/>
    </source>
</evidence>
<evidence type="ECO:0000259" key="2">
    <source>
        <dbReference type="Pfam" id="PF06812"/>
    </source>
</evidence>
<name>A0A1I5CJC3_9PROT</name>
<dbReference type="RefSeq" id="WP_074797095.1">
    <property type="nucleotide sequence ID" value="NZ_FOVJ01000004.1"/>
</dbReference>
<proteinExistence type="predicted"/>
<dbReference type="EMBL" id="FOVJ01000004">
    <property type="protein sequence ID" value="SFN87026.1"/>
    <property type="molecule type" value="Genomic_DNA"/>
</dbReference>
<dbReference type="PANTHER" id="PTHR37951:SF1">
    <property type="entry name" value="TYPE VI SECRETION SYSTEM COMPONENT TSSA1"/>
    <property type="match status" value="1"/>
</dbReference>